<dbReference type="AlphaFoldDB" id="A0A9P8PU54"/>
<evidence type="ECO:0000313" key="1">
    <source>
        <dbReference type="EMBL" id="KAH3677339.1"/>
    </source>
</evidence>
<evidence type="ECO:0000313" key="2">
    <source>
        <dbReference type="Proteomes" id="UP000788993"/>
    </source>
</evidence>
<keyword evidence="2" id="KW-1185">Reference proteome</keyword>
<name>A0A9P8PU54_9ASCO</name>
<reference evidence="1" key="2">
    <citation type="submission" date="2021-01" db="EMBL/GenBank/DDBJ databases">
        <authorList>
            <person name="Schikora-Tamarit M.A."/>
        </authorList>
    </citation>
    <scope>NUCLEOTIDE SEQUENCE</scope>
    <source>
        <strain evidence="1">NCAIM Y.01608</strain>
    </source>
</reference>
<dbReference type="EMBL" id="JAEUBD010000108">
    <property type="protein sequence ID" value="KAH3677339.1"/>
    <property type="molecule type" value="Genomic_DNA"/>
</dbReference>
<sequence length="116" mass="12999">MSLFIKSSCAADESVSIRDMTLATNGVSSEFSIMYICWDLPQWCMTWPIKFKKLLISCNLSLSKLIIITEINLESNCSRASDGVLMKRIKSLTTQNSEASLTMLNARKFSKVMSTT</sequence>
<gene>
    <name evidence="1" type="ORF">OGATHE_000813</name>
</gene>
<accession>A0A9P8PU54</accession>
<proteinExistence type="predicted"/>
<dbReference type="Proteomes" id="UP000788993">
    <property type="component" value="Unassembled WGS sequence"/>
</dbReference>
<organism evidence="1 2">
    <name type="scientific">Ogataea polymorpha</name>
    <dbReference type="NCBI Taxonomy" id="460523"/>
    <lineage>
        <taxon>Eukaryota</taxon>
        <taxon>Fungi</taxon>
        <taxon>Dikarya</taxon>
        <taxon>Ascomycota</taxon>
        <taxon>Saccharomycotina</taxon>
        <taxon>Pichiomycetes</taxon>
        <taxon>Pichiales</taxon>
        <taxon>Pichiaceae</taxon>
        <taxon>Ogataea</taxon>
    </lineage>
</organism>
<protein>
    <submittedName>
        <fullName evidence="1">Uncharacterized protein</fullName>
    </submittedName>
</protein>
<reference evidence="1" key="1">
    <citation type="journal article" date="2021" name="Open Biol.">
        <title>Shared evolutionary footprints suggest mitochondrial oxidative damage underlies multiple complex I losses in fungi.</title>
        <authorList>
            <person name="Schikora-Tamarit M.A."/>
            <person name="Marcet-Houben M."/>
            <person name="Nosek J."/>
            <person name="Gabaldon T."/>
        </authorList>
    </citation>
    <scope>NUCLEOTIDE SEQUENCE</scope>
    <source>
        <strain evidence="1">NCAIM Y.01608</strain>
    </source>
</reference>
<comment type="caution">
    <text evidence="1">The sequence shown here is derived from an EMBL/GenBank/DDBJ whole genome shotgun (WGS) entry which is preliminary data.</text>
</comment>